<name>A0A1W2H5R9_9BACT</name>
<feature type="chain" id="PRO_5012981071" evidence="2">
    <location>
        <begin position="21"/>
        <end position="987"/>
    </location>
</feature>
<evidence type="ECO:0000313" key="5">
    <source>
        <dbReference type="Proteomes" id="UP000192333"/>
    </source>
</evidence>
<evidence type="ECO:0000256" key="2">
    <source>
        <dbReference type="SAM" id="SignalP"/>
    </source>
</evidence>
<dbReference type="InterPro" id="IPR029058">
    <property type="entry name" value="AB_hydrolase_fold"/>
</dbReference>
<dbReference type="Gene3D" id="3.40.50.1820">
    <property type="entry name" value="alpha/beta hydrolase"/>
    <property type="match status" value="1"/>
</dbReference>
<dbReference type="InterPro" id="IPR011042">
    <property type="entry name" value="6-blade_b-propeller_TolB-like"/>
</dbReference>
<keyword evidence="5" id="KW-1185">Reference proteome</keyword>
<evidence type="ECO:0000313" key="4">
    <source>
        <dbReference type="EMBL" id="SMD44297.1"/>
    </source>
</evidence>
<evidence type="ECO:0000256" key="1">
    <source>
        <dbReference type="ARBA" id="ARBA00022801"/>
    </source>
</evidence>
<dbReference type="GO" id="GO:0004252">
    <property type="term" value="F:serine-type endopeptidase activity"/>
    <property type="evidence" value="ECO:0007669"/>
    <property type="project" value="TreeGrafter"/>
</dbReference>
<reference evidence="5" key="1">
    <citation type="submission" date="2017-04" db="EMBL/GenBank/DDBJ databases">
        <authorList>
            <person name="Varghese N."/>
            <person name="Submissions S."/>
        </authorList>
    </citation>
    <scope>NUCLEOTIDE SEQUENCE [LARGE SCALE GENOMIC DNA]</scope>
    <source>
        <strain evidence="5">DSM 16537</strain>
    </source>
</reference>
<keyword evidence="4" id="KW-0031">Aminopeptidase</keyword>
<keyword evidence="2" id="KW-0732">Signal</keyword>
<dbReference type="Gene3D" id="2.120.10.30">
    <property type="entry name" value="TolB, C-terminal domain"/>
    <property type="match status" value="1"/>
</dbReference>
<dbReference type="EMBL" id="LT838813">
    <property type="protein sequence ID" value="SMD44297.1"/>
    <property type="molecule type" value="Genomic_DNA"/>
</dbReference>
<dbReference type="GO" id="GO:0006508">
    <property type="term" value="P:proteolysis"/>
    <property type="evidence" value="ECO:0007669"/>
    <property type="project" value="InterPro"/>
</dbReference>
<dbReference type="PANTHER" id="PTHR42776">
    <property type="entry name" value="SERINE PEPTIDASE S9 FAMILY MEMBER"/>
    <property type="match status" value="1"/>
</dbReference>
<keyword evidence="4" id="KW-0645">Protease</keyword>
<sequence>MIKFKFCLILFLLLAQIGFGQEVSQEIRPITWQDIPNWRSISQNSFQMSSNGKWAVYAMMSVEGDGEVIVQKTDEPQTKKSFPIGSTTFPSIAFSENGRWLAFKQYPKESEKKANSKNGSKGLKEKLILLDLDNDFKQTVFENVNSFSFNGKNSTHLGINLGNGVANGDAKGSDFLLVHLNSDKKQNIGNVLEFAFNKTGDYLAYSIDAANQSGNGAYLLQLVTGKTEILDSDTATYKSINWTEKGEAFALLKLVKDKSFKQDHGKLLAIKNLSDPQLTIYDPKKDSINFPKDYTISPNRKPMWSEDLTRLFFGIHPLVPEKKQNKIATQQTLRNVNKDSLERVNLEKIKSDSTIKSLADLQKAIAKIDSTKPKASPEKKDKTKPDMTIWHWQDSRLQSRQQVLENQDKNYSLWSMYDTRTGKHTTLQDSSMRELTIMTKEKFGLGVDFQEYELDINLDGQNYRDIYSVNLQTGERKLLFKKFYLPSFSSFPRISTDGDKLLYAKDGHFYVYNLETGIEKNLTENINTSFVNLEDDHNVEKPMINPLGWSSDSKFVLLRDGWDVWQVPVGDKGKPINLTQNGRSEKIRYQMRFTLDPEEKGIDLSKPIFIRKYGEFSKKSGISKISPGKSGLIPGAKSLIWEDANINRLSKAKNAEVYYLSKEKFNEPTEIYITDADLTDPKKITQNAPDAPKFKWSSGVRLVDYISDKGDTLQAALFLPAGFVEGKKYPTIVYYYEKLSQTLHNYSTPGFSGTGWNPNVYTSNGYAVLIPDIVYKLDDPGMSAVWCVLPAVKEAIKTGIIDEKNMGLHGHSWGGYQTSFLITQTDMFKAAAAGAPLTNMISMYDLIYWNSGGGNMSIFEASQGRFRGAPWENWDAYQRNSPVYHVKNVNTPLLLLHNDKDGAVDFTQGIEYYNALRRLKKPVIMVQYKGENHGLSKLENRKDYSVRMMEFFDHHLKGEEAANWISSGVSKLKLDEHLETRLFDTNN</sequence>
<evidence type="ECO:0000259" key="3">
    <source>
        <dbReference type="Pfam" id="PF00326"/>
    </source>
</evidence>
<dbReference type="InterPro" id="IPR001375">
    <property type="entry name" value="Peptidase_S9_cat"/>
</dbReference>
<dbReference type="AlphaFoldDB" id="A0A1W2H5R9"/>
<dbReference type="STRING" id="758820.SAMN00777080_2917"/>
<proteinExistence type="predicted"/>
<feature type="signal peptide" evidence="2">
    <location>
        <begin position="1"/>
        <end position="20"/>
    </location>
</feature>
<feature type="domain" description="Peptidase S9 prolyl oligopeptidase catalytic" evidence="3">
    <location>
        <begin position="791"/>
        <end position="958"/>
    </location>
</feature>
<dbReference type="Pfam" id="PF00326">
    <property type="entry name" value="Peptidase_S9"/>
    <property type="match status" value="1"/>
</dbReference>
<accession>A0A1W2H5R9</accession>
<keyword evidence="1" id="KW-0378">Hydrolase</keyword>
<protein>
    <submittedName>
        <fullName evidence="4">Dipeptidyl aminopeptidase/acylaminoacyl peptidase</fullName>
    </submittedName>
</protein>
<dbReference type="GO" id="GO:0004177">
    <property type="term" value="F:aminopeptidase activity"/>
    <property type="evidence" value="ECO:0007669"/>
    <property type="project" value="UniProtKB-KW"/>
</dbReference>
<dbReference type="PANTHER" id="PTHR42776:SF27">
    <property type="entry name" value="DIPEPTIDYL PEPTIDASE FAMILY MEMBER 6"/>
    <property type="match status" value="1"/>
</dbReference>
<gene>
    <name evidence="4" type="ORF">SAMN00777080_2917</name>
</gene>
<dbReference type="SUPFAM" id="SSF82171">
    <property type="entry name" value="DPP6 N-terminal domain-like"/>
    <property type="match status" value="1"/>
</dbReference>
<dbReference type="OrthoDB" id="9812921at2"/>
<dbReference type="Proteomes" id="UP000192333">
    <property type="component" value="Chromosome I"/>
</dbReference>
<organism evidence="4 5">
    <name type="scientific">Aquiflexum balticum DSM 16537</name>
    <dbReference type="NCBI Taxonomy" id="758820"/>
    <lineage>
        <taxon>Bacteria</taxon>
        <taxon>Pseudomonadati</taxon>
        <taxon>Bacteroidota</taxon>
        <taxon>Cytophagia</taxon>
        <taxon>Cytophagales</taxon>
        <taxon>Cyclobacteriaceae</taxon>
        <taxon>Aquiflexum</taxon>
    </lineage>
</organism>
<dbReference type="SUPFAM" id="SSF53474">
    <property type="entry name" value="alpha/beta-Hydrolases"/>
    <property type="match status" value="1"/>
</dbReference>